<gene>
    <name evidence="1" type="ORF">GXW71_00795</name>
</gene>
<reference evidence="2" key="1">
    <citation type="journal article" date="2021" name="Syst. Appl. Microbiol.">
        <title>Roseomonas hellenica sp. nov., isolated from roots of wild-growing Alkanna tinctoria.</title>
        <authorList>
            <person name="Rat A."/>
            <person name="Naranjo H.D."/>
            <person name="Lebbe L."/>
            <person name="Cnockaert M."/>
            <person name="Krigas N."/>
            <person name="Grigoriadou K."/>
            <person name="Maloupa E."/>
            <person name="Willems A."/>
        </authorList>
    </citation>
    <scope>NUCLEOTIDE SEQUENCE [LARGE SCALE GENOMIC DNA]</scope>
    <source>
        <strain evidence="2">LMG 31523</strain>
    </source>
</reference>
<proteinExistence type="predicted"/>
<dbReference type="RefSeq" id="WP_211850366.1">
    <property type="nucleotide sequence ID" value="NZ_JAAGBB010000001.1"/>
</dbReference>
<comment type="caution">
    <text evidence="1">The sequence shown here is derived from an EMBL/GenBank/DDBJ whole genome shotgun (WGS) entry which is preliminary data.</text>
</comment>
<sequence>MCDPKETRGQGWRGWQALPQPAASIPDGPWLDLSHPLNAAMPRVPVFPAPVFRRLKCMPADPLNVTEFSMVVHIGTHIDAPCHFFMDGPALDAIPLPRLHGPGVVWKLDGLRPDSLIGVPQLEAARPLLRPGDILALDTGWSLLAGSDAYEDHPSLAPEAAEWLVAQGVKLLACDIPTPDMPVHRRPLGFDWPVHKRLLRDGVLICEHLRGQGALAGRRAEFMFNALNIEGSDGSPVRAVARAIRD</sequence>
<dbReference type="PANTHER" id="PTHR31118:SF12">
    <property type="entry name" value="CYCLASE-LIKE PROTEIN 2"/>
    <property type="match status" value="1"/>
</dbReference>
<dbReference type="EMBL" id="JAAGBB010000001">
    <property type="protein sequence ID" value="MBR0662879.1"/>
    <property type="molecule type" value="Genomic_DNA"/>
</dbReference>
<evidence type="ECO:0000313" key="2">
    <source>
        <dbReference type="Proteomes" id="UP001196870"/>
    </source>
</evidence>
<dbReference type="Pfam" id="PF04199">
    <property type="entry name" value="Cyclase"/>
    <property type="match status" value="1"/>
</dbReference>
<protein>
    <submittedName>
        <fullName evidence="1">Cyclase family protein</fullName>
    </submittedName>
</protein>
<dbReference type="InterPro" id="IPR037175">
    <property type="entry name" value="KFase_sf"/>
</dbReference>
<dbReference type="Proteomes" id="UP001196870">
    <property type="component" value="Unassembled WGS sequence"/>
</dbReference>
<organism evidence="1 2">
    <name type="scientific">Plastoroseomonas hellenica</name>
    <dbReference type="NCBI Taxonomy" id="2687306"/>
    <lineage>
        <taxon>Bacteria</taxon>
        <taxon>Pseudomonadati</taxon>
        <taxon>Pseudomonadota</taxon>
        <taxon>Alphaproteobacteria</taxon>
        <taxon>Acetobacterales</taxon>
        <taxon>Acetobacteraceae</taxon>
        <taxon>Plastoroseomonas</taxon>
    </lineage>
</organism>
<dbReference type="PANTHER" id="PTHR31118">
    <property type="entry name" value="CYCLASE-LIKE PROTEIN 2"/>
    <property type="match status" value="1"/>
</dbReference>
<name>A0ABS5ERE9_9PROT</name>
<dbReference type="InterPro" id="IPR007325">
    <property type="entry name" value="KFase/CYL"/>
</dbReference>
<evidence type="ECO:0000313" key="1">
    <source>
        <dbReference type="EMBL" id="MBR0662879.1"/>
    </source>
</evidence>
<dbReference type="Gene3D" id="3.50.30.50">
    <property type="entry name" value="Putative cyclase"/>
    <property type="match status" value="1"/>
</dbReference>
<keyword evidence="2" id="KW-1185">Reference proteome</keyword>
<accession>A0ABS5ERE9</accession>
<dbReference type="SUPFAM" id="SSF102198">
    <property type="entry name" value="Putative cyclase"/>
    <property type="match status" value="1"/>
</dbReference>